<protein>
    <submittedName>
        <fullName evidence="2">Uncharacterized protein</fullName>
    </submittedName>
</protein>
<evidence type="ECO:0000256" key="1">
    <source>
        <dbReference type="SAM" id="Phobius"/>
    </source>
</evidence>
<dbReference type="Proteomes" id="UP001304419">
    <property type="component" value="Chromosome 1"/>
</dbReference>
<dbReference type="GeneID" id="67502609"/>
<dbReference type="EMBL" id="WEIA01000026">
    <property type="protein sequence ID" value="NLR24223.1"/>
    <property type="molecule type" value="Genomic_DNA"/>
</dbReference>
<gene>
    <name evidence="2" type="ORF">F9Y85_23495</name>
    <name evidence="3" type="ORF">R5H13_13640</name>
</gene>
<keyword evidence="5" id="KW-1185">Reference proteome</keyword>
<feature type="transmembrane region" description="Helical" evidence="1">
    <location>
        <begin position="20"/>
        <end position="37"/>
    </location>
</feature>
<sequence length="105" mass="11888">MKFIPFRNLRCPGLETALWYCRLLFLTGVALIVLGVIKEGIAIYHWLIAMIENGDAPIKAAYIYDLDLLSHPNFHLIIVGVVKIYFSCGLAIKLKTMSHEQALQK</sequence>
<evidence type="ECO:0000313" key="3">
    <source>
        <dbReference type="EMBL" id="WOX27692.1"/>
    </source>
</evidence>
<dbReference type="RefSeq" id="WP_010606216.1">
    <property type="nucleotide sequence ID" value="NZ_CBCSDF010000004.1"/>
</dbReference>
<name>A0A8I2H600_9GAMM</name>
<evidence type="ECO:0000313" key="4">
    <source>
        <dbReference type="Proteomes" id="UP000646877"/>
    </source>
</evidence>
<dbReference type="EMBL" id="CP137578">
    <property type="protein sequence ID" value="WOX27692.1"/>
    <property type="molecule type" value="Genomic_DNA"/>
</dbReference>
<dbReference type="Proteomes" id="UP000646877">
    <property type="component" value="Unassembled WGS sequence"/>
</dbReference>
<dbReference type="AlphaFoldDB" id="A0A8I2H600"/>
<evidence type="ECO:0000313" key="2">
    <source>
        <dbReference type="EMBL" id="NLR24223.1"/>
    </source>
</evidence>
<evidence type="ECO:0000313" key="5">
    <source>
        <dbReference type="Proteomes" id="UP001304419"/>
    </source>
</evidence>
<reference evidence="2" key="1">
    <citation type="submission" date="2019-10" db="EMBL/GenBank/DDBJ databases">
        <authorList>
            <person name="Paulsen S."/>
        </authorList>
    </citation>
    <scope>NUCLEOTIDE SEQUENCE</scope>
    <source>
        <strain evidence="2">LMG 19692</strain>
    </source>
</reference>
<feature type="transmembrane region" description="Helical" evidence="1">
    <location>
        <begin position="74"/>
        <end position="92"/>
    </location>
</feature>
<reference evidence="3 5" key="2">
    <citation type="submission" date="2023-10" db="EMBL/GenBank/DDBJ databases">
        <title>To unveil natural product biosynthetic capacity in Pseudoalteromonas.</title>
        <authorList>
            <person name="Wang J."/>
        </authorList>
    </citation>
    <scope>NUCLEOTIDE SEQUENCE [LARGE SCALE GENOMIC DNA]</scope>
    <source>
        <strain evidence="3 5">DSM 15914</strain>
    </source>
</reference>
<organism evidence="2 4">
    <name type="scientific">Pseudoalteromonas maricaloris</name>
    <dbReference type="NCBI Taxonomy" id="184924"/>
    <lineage>
        <taxon>Bacteria</taxon>
        <taxon>Pseudomonadati</taxon>
        <taxon>Pseudomonadota</taxon>
        <taxon>Gammaproteobacteria</taxon>
        <taxon>Alteromonadales</taxon>
        <taxon>Pseudoalteromonadaceae</taxon>
        <taxon>Pseudoalteromonas</taxon>
    </lineage>
</organism>
<accession>A0A8I2H600</accession>
<keyword evidence="1" id="KW-0472">Membrane</keyword>
<keyword evidence="1" id="KW-0812">Transmembrane</keyword>
<keyword evidence="1" id="KW-1133">Transmembrane helix</keyword>
<proteinExistence type="predicted"/>